<accession>A0A383AN73</accession>
<evidence type="ECO:0000313" key="1">
    <source>
        <dbReference type="EMBL" id="SVE09267.1"/>
    </source>
</evidence>
<organism evidence="1">
    <name type="scientific">marine metagenome</name>
    <dbReference type="NCBI Taxonomy" id="408172"/>
    <lineage>
        <taxon>unclassified sequences</taxon>
        <taxon>metagenomes</taxon>
        <taxon>ecological metagenomes</taxon>
    </lineage>
</organism>
<name>A0A383AN73_9ZZZZ</name>
<proteinExistence type="predicted"/>
<sequence length="40" mass="4584">MLKGGNIVNVMTLLARKLIIEGYFTRNHITLAYLVFTTKE</sequence>
<reference evidence="1" key="1">
    <citation type="submission" date="2018-05" db="EMBL/GenBank/DDBJ databases">
        <authorList>
            <person name="Lanie J.A."/>
            <person name="Ng W.-L."/>
            <person name="Kazmierczak K.M."/>
            <person name="Andrzejewski T.M."/>
            <person name="Davidsen T.M."/>
            <person name="Wayne K.J."/>
            <person name="Tettelin H."/>
            <person name="Glass J.I."/>
            <person name="Rusch D."/>
            <person name="Podicherti R."/>
            <person name="Tsui H.-C.T."/>
            <person name="Winkler M.E."/>
        </authorList>
    </citation>
    <scope>NUCLEOTIDE SEQUENCE</scope>
</reference>
<gene>
    <name evidence="1" type="ORF">METZ01_LOCUS462121</name>
</gene>
<protein>
    <submittedName>
        <fullName evidence="1">Uncharacterized protein</fullName>
    </submittedName>
</protein>
<dbReference type="EMBL" id="UINC01193577">
    <property type="protein sequence ID" value="SVE09267.1"/>
    <property type="molecule type" value="Genomic_DNA"/>
</dbReference>
<dbReference type="AlphaFoldDB" id="A0A383AN73"/>